<sequence>MICDKKNTCKQILQTSLILFILLQISLSSAWAAPTVADKEEQNRRVRQEALDKKERQGRSDVFLQPPSEAKPEVGLPEESLSFPIQTIILQGEHLEQFAWLQEALRKYQNRNIGLQGINLIVKQATNLLIERGYVTSRLLIPAQDLSTGTLTLVLVPGIIHDIRFQDPEQKGNWHTAFPVRPGDILNLRDLEQGLEQLKRVPSQDAEMQLVPAETPGQSDVVINLKQTKPWKVILSIDDSGSKATGELQLAQTFIYDNLLQANDLFHFSFNQDGEQSGSQYGTKGHSIYYSRPDGNFTYTISQNSYDYHQTVLAGSQPISYSGTNRDTRFTVEKLIQRDQTSKTHLELGLVKRSSQNFVEDTEILVQRKNTTALTLALHERRYLGQTTLDTRIAHQQGVPWFGAQADLTGSNLPTTRYHIWTIDAAIVKPAAVAGIKSQYRMSISGQYSNNRLYAADSFSIGNRYTVRGFDGEQTLSAENGWYLQNELMVPAGVASIYWGLDYGQVSGPPAAGLSSKALAGTVVGVRGGSGGGSYDLFIGWPLKKPAGFTSATPTYGFQWIQQI</sequence>
<keyword evidence="7" id="KW-0472">Membrane</keyword>
<dbReference type="RefSeq" id="WP_246105501.1">
    <property type="nucleotide sequence ID" value="NZ_CP036259.1"/>
</dbReference>
<keyword evidence="6" id="KW-0653">Protein transport</keyword>
<feature type="region of interest" description="Disordered" evidence="9">
    <location>
        <begin position="42"/>
        <end position="76"/>
    </location>
</feature>
<evidence type="ECO:0000313" key="13">
    <source>
        <dbReference type="Proteomes" id="UP000320776"/>
    </source>
</evidence>
<dbReference type="Pfam" id="PF03865">
    <property type="entry name" value="ShlB"/>
    <property type="match status" value="1"/>
</dbReference>
<feature type="domain" description="POTRA" evidence="11">
    <location>
        <begin position="83"/>
        <end position="158"/>
    </location>
</feature>
<dbReference type="EMBL" id="CP036259">
    <property type="protein sequence ID" value="QDR79924.1"/>
    <property type="molecule type" value="Genomic_DNA"/>
</dbReference>
<dbReference type="PIRSF" id="PIRSF029745">
    <property type="entry name" value="FhaC"/>
    <property type="match status" value="1"/>
</dbReference>
<name>A0A517DRD0_9FIRM</name>
<dbReference type="AlphaFoldDB" id="A0A517DRD0"/>
<dbReference type="InterPro" id="IPR005565">
    <property type="entry name" value="Hemolysn_activator_HlyB_C"/>
</dbReference>
<evidence type="ECO:0000313" key="12">
    <source>
        <dbReference type="EMBL" id="QDR79924.1"/>
    </source>
</evidence>
<gene>
    <name evidence="12" type="primary">shlB</name>
    <name evidence="12" type="ORF">SPTER_12260</name>
</gene>
<evidence type="ECO:0000256" key="8">
    <source>
        <dbReference type="ARBA" id="ARBA00023237"/>
    </source>
</evidence>
<keyword evidence="10" id="KW-0732">Signal</keyword>
<dbReference type="PANTHER" id="PTHR34597:SF3">
    <property type="entry name" value="OUTER MEMBRANE TRANSPORTER CDIB"/>
    <property type="match status" value="1"/>
</dbReference>
<evidence type="ECO:0000256" key="1">
    <source>
        <dbReference type="ARBA" id="ARBA00004442"/>
    </source>
</evidence>
<keyword evidence="13" id="KW-1185">Reference proteome</keyword>
<dbReference type="InterPro" id="IPR027282">
    <property type="entry name" value="TPS"/>
</dbReference>
<dbReference type="GO" id="GO:0098046">
    <property type="term" value="C:type V protein secretion system complex"/>
    <property type="evidence" value="ECO:0007669"/>
    <property type="project" value="TreeGrafter"/>
</dbReference>
<keyword evidence="4" id="KW-1134">Transmembrane beta strand</keyword>
<feature type="chain" id="PRO_5021811026" evidence="10">
    <location>
        <begin position="33"/>
        <end position="564"/>
    </location>
</feature>
<dbReference type="Pfam" id="PF08479">
    <property type="entry name" value="POTRA_2"/>
    <property type="match status" value="1"/>
</dbReference>
<accession>A0A517DRD0</accession>
<reference evidence="12 13" key="1">
    <citation type="submission" date="2019-02" db="EMBL/GenBank/DDBJ databases">
        <title>Closed genome of Sporomusa termitida DSM 4440.</title>
        <authorList>
            <person name="Poehlein A."/>
            <person name="Daniel R."/>
        </authorList>
    </citation>
    <scope>NUCLEOTIDE SEQUENCE [LARGE SCALE GENOMIC DNA]</scope>
    <source>
        <strain evidence="12 13">DSM 4440</strain>
    </source>
</reference>
<comment type="subcellular location">
    <subcellularLocation>
        <location evidence="1">Cell outer membrane</location>
    </subcellularLocation>
</comment>
<organism evidence="12 13">
    <name type="scientific">Sporomusa termitida</name>
    <dbReference type="NCBI Taxonomy" id="2377"/>
    <lineage>
        <taxon>Bacteria</taxon>
        <taxon>Bacillati</taxon>
        <taxon>Bacillota</taxon>
        <taxon>Negativicutes</taxon>
        <taxon>Selenomonadales</taxon>
        <taxon>Sporomusaceae</taxon>
        <taxon>Sporomusa</taxon>
    </lineage>
</organism>
<dbReference type="PANTHER" id="PTHR34597">
    <property type="entry name" value="SLR1661 PROTEIN"/>
    <property type="match status" value="1"/>
</dbReference>
<evidence type="ECO:0000256" key="3">
    <source>
        <dbReference type="ARBA" id="ARBA00022448"/>
    </source>
</evidence>
<keyword evidence="8" id="KW-0998">Cell outer membrane</keyword>
<feature type="compositionally biased region" description="Basic and acidic residues" evidence="9">
    <location>
        <begin position="42"/>
        <end position="59"/>
    </location>
</feature>
<dbReference type="Gene3D" id="3.10.20.310">
    <property type="entry name" value="membrane protein fhac"/>
    <property type="match status" value="1"/>
</dbReference>
<dbReference type="InterPro" id="IPR051544">
    <property type="entry name" value="TPS_OM_transporter"/>
</dbReference>
<evidence type="ECO:0000256" key="4">
    <source>
        <dbReference type="ARBA" id="ARBA00022452"/>
    </source>
</evidence>
<dbReference type="Pfam" id="PF17287">
    <property type="entry name" value="POTRA_3"/>
    <property type="match status" value="1"/>
</dbReference>
<evidence type="ECO:0000256" key="5">
    <source>
        <dbReference type="ARBA" id="ARBA00022692"/>
    </source>
</evidence>
<evidence type="ECO:0000256" key="9">
    <source>
        <dbReference type="SAM" id="MobiDB-lite"/>
    </source>
</evidence>
<feature type="signal peptide" evidence="10">
    <location>
        <begin position="1"/>
        <end position="32"/>
    </location>
</feature>
<dbReference type="GO" id="GO:0046819">
    <property type="term" value="P:protein secretion by the type V secretion system"/>
    <property type="evidence" value="ECO:0007669"/>
    <property type="project" value="TreeGrafter"/>
</dbReference>
<dbReference type="InterPro" id="IPR013686">
    <property type="entry name" value="Polypept-transport_assoc_ShlB"/>
</dbReference>
<protein>
    <submittedName>
        <fullName evidence="12">Hemolysin transporter protein ShlB</fullName>
    </submittedName>
</protein>
<comment type="similarity">
    <text evidence="2">Belongs to the TPS (TC 1.B.20) family.</text>
</comment>
<dbReference type="Gene3D" id="2.40.160.50">
    <property type="entry name" value="membrane protein fhac: a member of the omp85/tpsb transporter family"/>
    <property type="match status" value="1"/>
</dbReference>
<dbReference type="KEGG" id="sted:SPTER_12260"/>
<evidence type="ECO:0000256" key="2">
    <source>
        <dbReference type="ARBA" id="ARBA00009055"/>
    </source>
</evidence>
<keyword evidence="3" id="KW-0813">Transport</keyword>
<dbReference type="PROSITE" id="PS51779">
    <property type="entry name" value="POTRA"/>
    <property type="match status" value="1"/>
</dbReference>
<dbReference type="GO" id="GO:0008320">
    <property type="term" value="F:protein transmembrane transporter activity"/>
    <property type="evidence" value="ECO:0007669"/>
    <property type="project" value="TreeGrafter"/>
</dbReference>
<evidence type="ECO:0000256" key="6">
    <source>
        <dbReference type="ARBA" id="ARBA00022927"/>
    </source>
</evidence>
<proteinExistence type="inferred from homology"/>
<evidence type="ECO:0000256" key="7">
    <source>
        <dbReference type="ARBA" id="ARBA00023136"/>
    </source>
</evidence>
<evidence type="ECO:0000259" key="11">
    <source>
        <dbReference type="PROSITE" id="PS51779"/>
    </source>
</evidence>
<dbReference type="GO" id="GO:0009279">
    <property type="term" value="C:cell outer membrane"/>
    <property type="evidence" value="ECO:0007669"/>
    <property type="project" value="UniProtKB-SubCell"/>
</dbReference>
<dbReference type="InterPro" id="IPR035251">
    <property type="entry name" value="ShlB_POTRA"/>
</dbReference>
<dbReference type="InterPro" id="IPR034746">
    <property type="entry name" value="POTRA"/>
</dbReference>
<evidence type="ECO:0000256" key="10">
    <source>
        <dbReference type="SAM" id="SignalP"/>
    </source>
</evidence>
<keyword evidence="5" id="KW-0812">Transmembrane</keyword>
<dbReference type="Proteomes" id="UP000320776">
    <property type="component" value="Chromosome"/>
</dbReference>